<evidence type="ECO:0000313" key="1">
    <source>
        <dbReference type="EMBL" id="HIR70526.1"/>
    </source>
</evidence>
<proteinExistence type="predicted"/>
<accession>A0A9D1E9L1</accession>
<evidence type="ECO:0000313" key="2">
    <source>
        <dbReference type="Proteomes" id="UP000823912"/>
    </source>
</evidence>
<comment type="caution">
    <text evidence="1">The sequence shown here is derived from an EMBL/GenBank/DDBJ whole genome shotgun (WGS) entry which is preliminary data.</text>
</comment>
<gene>
    <name evidence="1" type="ORF">IAA55_04525</name>
</gene>
<sequence>MYRYDLHVHTKEVSPCGKLTVEETVDLYKAKGYDGFWLTNHFHREFFERTKGLTWEQRVEAFFLPWREGKKYAGEDFFIGQGMELRFLTDPNDYLLFGITEELLLAEGEEWLSMNLERFFEKYRERLLIIQAHPNRQGSSRPADPRFLHGMEAHNSNPRHDNGNTATCSLICAHPWLIPTAGSDSHRREDAGITGILTRERLTCDEELIGVLEDRRYEILMSSADAF</sequence>
<dbReference type="Proteomes" id="UP000823912">
    <property type="component" value="Unassembled WGS sequence"/>
</dbReference>
<protein>
    <submittedName>
        <fullName evidence="1">PHP domain-containing protein</fullName>
    </submittedName>
</protein>
<reference evidence="1" key="1">
    <citation type="submission" date="2020-10" db="EMBL/GenBank/DDBJ databases">
        <authorList>
            <person name="Gilroy R."/>
        </authorList>
    </citation>
    <scope>NUCLEOTIDE SEQUENCE</scope>
    <source>
        <strain evidence="1">ChiSjej5B23-6657</strain>
    </source>
</reference>
<dbReference type="SUPFAM" id="SSF89550">
    <property type="entry name" value="PHP domain-like"/>
    <property type="match status" value="1"/>
</dbReference>
<dbReference type="AlphaFoldDB" id="A0A9D1E9L1"/>
<dbReference type="EMBL" id="DVHM01000075">
    <property type="protein sequence ID" value="HIR70526.1"/>
    <property type="molecule type" value="Genomic_DNA"/>
</dbReference>
<organism evidence="1 2">
    <name type="scientific">Candidatus Pullilachnospira gallistercoris</name>
    <dbReference type="NCBI Taxonomy" id="2840911"/>
    <lineage>
        <taxon>Bacteria</taxon>
        <taxon>Bacillati</taxon>
        <taxon>Bacillota</taxon>
        <taxon>Clostridia</taxon>
        <taxon>Lachnospirales</taxon>
        <taxon>Lachnospiraceae</taxon>
        <taxon>Lachnospiraceae incertae sedis</taxon>
        <taxon>Candidatus Pullilachnospira</taxon>
    </lineage>
</organism>
<dbReference type="Gene3D" id="3.20.20.140">
    <property type="entry name" value="Metal-dependent hydrolases"/>
    <property type="match status" value="1"/>
</dbReference>
<reference evidence="1" key="2">
    <citation type="journal article" date="2021" name="PeerJ">
        <title>Extensive microbial diversity within the chicken gut microbiome revealed by metagenomics and culture.</title>
        <authorList>
            <person name="Gilroy R."/>
            <person name="Ravi A."/>
            <person name="Getino M."/>
            <person name="Pursley I."/>
            <person name="Horton D.L."/>
            <person name="Alikhan N.F."/>
            <person name="Baker D."/>
            <person name="Gharbi K."/>
            <person name="Hall N."/>
            <person name="Watson M."/>
            <person name="Adriaenssens E.M."/>
            <person name="Foster-Nyarko E."/>
            <person name="Jarju S."/>
            <person name="Secka A."/>
            <person name="Antonio M."/>
            <person name="Oren A."/>
            <person name="Chaudhuri R.R."/>
            <person name="La Ragione R."/>
            <person name="Hildebrand F."/>
            <person name="Pallen M.J."/>
        </authorList>
    </citation>
    <scope>NUCLEOTIDE SEQUENCE</scope>
    <source>
        <strain evidence="1">ChiSjej5B23-6657</strain>
    </source>
</reference>
<dbReference type="InterPro" id="IPR016195">
    <property type="entry name" value="Pol/histidinol_Pase-like"/>
</dbReference>
<name>A0A9D1E9L1_9FIRM</name>